<dbReference type="EMBL" id="CM017327">
    <property type="protein sequence ID" value="KAE8099763.1"/>
    <property type="molecule type" value="Genomic_DNA"/>
</dbReference>
<sequence length="178" mass="18883">MGTFGGEEGFSDMVVDAQQLGCRQIAPMRPSRESLALFEPWVLEIGAVSEGQVVSSAATEGMEVVSTVPKCTVSSLVASVDKESLSRPGVLPSILVGGSEHEIGLVILDSPKLDVGSSHNSIEMVNSPRLGEKYAPLRERLLTRLELEVSKMEVHSPLACCPALGFGGKRVIVPLVGR</sequence>
<name>A0A5N6RL42_9ROSI</name>
<gene>
    <name evidence="1" type="ORF">FH972_017717</name>
</gene>
<evidence type="ECO:0000313" key="2">
    <source>
        <dbReference type="Proteomes" id="UP000327013"/>
    </source>
</evidence>
<proteinExistence type="predicted"/>
<organism evidence="1 2">
    <name type="scientific">Carpinus fangiana</name>
    <dbReference type="NCBI Taxonomy" id="176857"/>
    <lineage>
        <taxon>Eukaryota</taxon>
        <taxon>Viridiplantae</taxon>
        <taxon>Streptophyta</taxon>
        <taxon>Embryophyta</taxon>
        <taxon>Tracheophyta</taxon>
        <taxon>Spermatophyta</taxon>
        <taxon>Magnoliopsida</taxon>
        <taxon>eudicotyledons</taxon>
        <taxon>Gunneridae</taxon>
        <taxon>Pentapetalae</taxon>
        <taxon>rosids</taxon>
        <taxon>fabids</taxon>
        <taxon>Fagales</taxon>
        <taxon>Betulaceae</taxon>
        <taxon>Carpinus</taxon>
    </lineage>
</organism>
<dbReference type="AlphaFoldDB" id="A0A5N6RL42"/>
<accession>A0A5N6RL42</accession>
<evidence type="ECO:0000313" key="1">
    <source>
        <dbReference type="EMBL" id="KAE8099763.1"/>
    </source>
</evidence>
<dbReference type="Proteomes" id="UP000327013">
    <property type="component" value="Chromosome 7"/>
</dbReference>
<reference evidence="1 2" key="1">
    <citation type="submission" date="2019-06" db="EMBL/GenBank/DDBJ databases">
        <title>A chromosomal-level reference genome of Carpinus fangiana (Coryloideae, Betulaceae).</title>
        <authorList>
            <person name="Yang X."/>
            <person name="Wang Z."/>
            <person name="Zhang L."/>
            <person name="Hao G."/>
            <person name="Liu J."/>
            <person name="Yang Y."/>
        </authorList>
    </citation>
    <scope>NUCLEOTIDE SEQUENCE [LARGE SCALE GENOMIC DNA]</scope>
    <source>
        <strain evidence="1">Cfa_2016G</strain>
        <tissue evidence="1">Leaf</tissue>
    </source>
</reference>
<protein>
    <submittedName>
        <fullName evidence="1">Uncharacterized protein</fullName>
    </submittedName>
</protein>
<keyword evidence="2" id="KW-1185">Reference proteome</keyword>